<sequence length="377" mass="41659">MSRIKTSHVGSLPRTQDVVDFIFAREQGKTYDAEAFDRCMSDAVSATVKKQVEAGVDIVSDGETSKISYATYVKDRYTGFSGDSPRNAPQDLQMFPSFLERLASDGGTPTYARPMCTDEVKSKGQGELQKDIANLKAAMALHGAMEGFMNAASPGVISLFLQNDFYASRASYLSALAHAMKDEYETIVASGLNLQLDCPDLALSRHMLFSDLSDREFVKIADMHVEALNFALSEIPAEKVRVHICWGNYEGPHVCDISMDKVFNTLMKTKAHYVLFETSNPRHAHEWTVFRDRKNEIPDDKILIPGVVDTTTNFVEHPELVAQRLERFIDIVGADRVIAGSDCGFGTFAGYGAVDPEIAYAKLKSLREGADLAGERL</sequence>
<dbReference type="SUPFAM" id="SSF51726">
    <property type="entry name" value="UROD/MetE-like"/>
    <property type="match status" value="1"/>
</dbReference>
<dbReference type="PANTHER" id="PTHR43844:SF2">
    <property type="entry name" value="SYNTHASE, VITAMIN-B12 INDEPENDENT, PUTATIVE (AFU_ORTHOLOGUE AFUA_3G12060)-RELATED"/>
    <property type="match status" value="1"/>
</dbReference>
<dbReference type="AlphaFoldDB" id="A0A285NDT0"/>
<dbReference type="GO" id="GO:0003871">
    <property type="term" value="F:5-methyltetrahydropteroyltriglutamate-homocysteine S-methyltransferase activity"/>
    <property type="evidence" value="ECO:0007669"/>
    <property type="project" value="InterPro"/>
</dbReference>
<name>A0A285NDT0_9HYPH</name>
<dbReference type="CDD" id="cd03311">
    <property type="entry name" value="CIMS_C_terminal_like"/>
    <property type="match status" value="1"/>
</dbReference>
<dbReference type="Gene3D" id="3.20.20.210">
    <property type="match status" value="1"/>
</dbReference>
<dbReference type="OrthoDB" id="244285at2"/>
<dbReference type="GO" id="GO:0032259">
    <property type="term" value="P:methylation"/>
    <property type="evidence" value="ECO:0007669"/>
    <property type="project" value="UniProtKB-KW"/>
</dbReference>
<dbReference type="Pfam" id="PF01717">
    <property type="entry name" value="Meth_synt_2"/>
    <property type="match status" value="1"/>
</dbReference>
<dbReference type="GO" id="GO:0009086">
    <property type="term" value="P:methionine biosynthetic process"/>
    <property type="evidence" value="ECO:0007669"/>
    <property type="project" value="InterPro"/>
</dbReference>
<dbReference type="Proteomes" id="UP000219439">
    <property type="component" value="Unassembled WGS sequence"/>
</dbReference>
<evidence type="ECO:0000313" key="2">
    <source>
        <dbReference type="EMBL" id="SNZ07664.1"/>
    </source>
</evidence>
<dbReference type="PANTHER" id="PTHR43844">
    <property type="entry name" value="METHIONINE SYNTHASE"/>
    <property type="match status" value="1"/>
</dbReference>
<dbReference type="InterPro" id="IPR002629">
    <property type="entry name" value="Met_Synth_C/arc"/>
</dbReference>
<organism evidence="2 3">
    <name type="scientific">Cohaesibacter gelatinilyticus</name>
    <dbReference type="NCBI Taxonomy" id="372072"/>
    <lineage>
        <taxon>Bacteria</taxon>
        <taxon>Pseudomonadati</taxon>
        <taxon>Pseudomonadota</taxon>
        <taxon>Alphaproteobacteria</taxon>
        <taxon>Hyphomicrobiales</taxon>
        <taxon>Cohaesibacteraceae</taxon>
    </lineage>
</organism>
<dbReference type="RefSeq" id="WP_097152414.1">
    <property type="nucleotide sequence ID" value="NZ_OBEL01000001.1"/>
</dbReference>
<feature type="domain" description="Cobalamin-independent methionine synthase MetE C-terminal/archaeal" evidence="1">
    <location>
        <begin position="168"/>
        <end position="347"/>
    </location>
</feature>
<gene>
    <name evidence="2" type="ORF">SAMN06265368_1200</name>
</gene>
<dbReference type="GO" id="GO:0008270">
    <property type="term" value="F:zinc ion binding"/>
    <property type="evidence" value="ECO:0007669"/>
    <property type="project" value="InterPro"/>
</dbReference>
<dbReference type="InterPro" id="IPR038071">
    <property type="entry name" value="UROD/MetE-like_sf"/>
</dbReference>
<dbReference type="EMBL" id="OBEL01000001">
    <property type="protein sequence ID" value="SNZ07664.1"/>
    <property type="molecule type" value="Genomic_DNA"/>
</dbReference>
<protein>
    <submittedName>
        <fullName evidence="2">5-methyltetrahydropteroyltriglutamate--homocysteine methyltransferase</fullName>
    </submittedName>
</protein>
<reference evidence="2 3" key="1">
    <citation type="submission" date="2017-09" db="EMBL/GenBank/DDBJ databases">
        <authorList>
            <person name="Ehlers B."/>
            <person name="Leendertz F.H."/>
        </authorList>
    </citation>
    <scope>NUCLEOTIDE SEQUENCE [LARGE SCALE GENOMIC DNA]</scope>
    <source>
        <strain evidence="2 3">DSM 18289</strain>
    </source>
</reference>
<keyword evidence="2" id="KW-0808">Transferase</keyword>
<evidence type="ECO:0000313" key="3">
    <source>
        <dbReference type="Proteomes" id="UP000219439"/>
    </source>
</evidence>
<keyword evidence="2" id="KW-0489">Methyltransferase</keyword>
<evidence type="ECO:0000259" key="1">
    <source>
        <dbReference type="Pfam" id="PF01717"/>
    </source>
</evidence>
<proteinExistence type="predicted"/>
<accession>A0A285NDT0</accession>
<keyword evidence="3" id="KW-1185">Reference proteome</keyword>